<dbReference type="AlphaFoldDB" id="A0A918YZZ9"/>
<protein>
    <submittedName>
        <fullName evidence="2">Uncharacterized protein</fullName>
    </submittedName>
</protein>
<reference evidence="2" key="2">
    <citation type="submission" date="2020-09" db="EMBL/GenBank/DDBJ databases">
        <authorList>
            <person name="Sun Q."/>
            <person name="Kim S."/>
        </authorList>
    </citation>
    <scope>NUCLEOTIDE SEQUENCE</scope>
    <source>
        <strain evidence="2">KCTC 32020</strain>
    </source>
</reference>
<dbReference type="EMBL" id="BNCF01000004">
    <property type="protein sequence ID" value="GHE29991.1"/>
    <property type="molecule type" value="Genomic_DNA"/>
</dbReference>
<sequence length="81" mass="8671">MLVCLLGLGAALRLWAYLRFESPDNLLAGLGYGLLAVAVLAEDRAKDRRARGSDFAPRPAAVLGYVAAFLVLWAIALRSLA</sequence>
<proteinExistence type="predicted"/>
<feature type="transmembrane region" description="Helical" evidence="1">
    <location>
        <begin position="62"/>
        <end position="80"/>
    </location>
</feature>
<keyword evidence="1" id="KW-0472">Membrane</keyword>
<evidence type="ECO:0000313" key="2">
    <source>
        <dbReference type="EMBL" id="GHE29991.1"/>
    </source>
</evidence>
<feature type="transmembrane region" description="Helical" evidence="1">
    <location>
        <begin position="26"/>
        <end position="41"/>
    </location>
</feature>
<reference evidence="2" key="1">
    <citation type="journal article" date="2014" name="Int. J. Syst. Evol. Microbiol.">
        <title>Complete genome sequence of Corynebacterium casei LMG S-19264T (=DSM 44701T), isolated from a smear-ripened cheese.</title>
        <authorList>
            <consortium name="US DOE Joint Genome Institute (JGI-PGF)"/>
            <person name="Walter F."/>
            <person name="Albersmeier A."/>
            <person name="Kalinowski J."/>
            <person name="Ruckert C."/>
        </authorList>
    </citation>
    <scope>NUCLEOTIDE SEQUENCE</scope>
    <source>
        <strain evidence="2">KCTC 32020</strain>
    </source>
</reference>
<evidence type="ECO:0000313" key="3">
    <source>
        <dbReference type="Proteomes" id="UP000636453"/>
    </source>
</evidence>
<evidence type="ECO:0000256" key="1">
    <source>
        <dbReference type="SAM" id="Phobius"/>
    </source>
</evidence>
<name>A0A918YZZ9_9GAMM</name>
<keyword evidence="1" id="KW-1133">Transmembrane helix</keyword>
<keyword evidence="1" id="KW-0812">Transmembrane</keyword>
<keyword evidence="3" id="KW-1185">Reference proteome</keyword>
<comment type="caution">
    <text evidence="2">The sequence shown here is derived from an EMBL/GenBank/DDBJ whole genome shotgun (WGS) entry which is preliminary data.</text>
</comment>
<organism evidence="2 3">
    <name type="scientific">Vulcaniibacterium thermophilum</name>
    <dbReference type="NCBI Taxonomy" id="1169913"/>
    <lineage>
        <taxon>Bacteria</taxon>
        <taxon>Pseudomonadati</taxon>
        <taxon>Pseudomonadota</taxon>
        <taxon>Gammaproteobacteria</taxon>
        <taxon>Lysobacterales</taxon>
        <taxon>Lysobacteraceae</taxon>
        <taxon>Vulcaniibacterium</taxon>
    </lineage>
</organism>
<gene>
    <name evidence="2" type="ORF">GCM10007167_09840</name>
</gene>
<accession>A0A918YZZ9</accession>
<dbReference type="Proteomes" id="UP000636453">
    <property type="component" value="Unassembled WGS sequence"/>
</dbReference>